<dbReference type="GO" id="GO:0000324">
    <property type="term" value="C:fungal-type vacuole"/>
    <property type="evidence" value="ECO:0007669"/>
    <property type="project" value="TreeGrafter"/>
</dbReference>
<evidence type="ECO:0000256" key="4">
    <source>
        <dbReference type="ARBA" id="ARBA00014458"/>
    </source>
</evidence>
<name>A0A3N4LUY9_9PEZI</name>
<dbReference type="InterPro" id="IPR012358">
    <property type="entry name" value="EndopolyPtase_N1"/>
</dbReference>
<dbReference type="GO" id="GO:0006798">
    <property type="term" value="P:polyphosphate catabolic process"/>
    <property type="evidence" value="ECO:0007669"/>
    <property type="project" value="TreeGrafter"/>
</dbReference>
<dbReference type="Gene3D" id="3.60.21.10">
    <property type="match status" value="1"/>
</dbReference>
<feature type="chain" id="PRO_5018134470" description="Endopolyphosphatase" evidence="13">
    <location>
        <begin position="25"/>
        <end position="763"/>
    </location>
</feature>
<dbReference type="GO" id="GO:0000298">
    <property type="term" value="F:endopolyphosphatase activity"/>
    <property type="evidence" value="ECO:0007669"/>
    <property type="project" value="UniProtKB-EC"/>
</dbReference>
<dbReference type="InterPro" id="IPR041805">
    <property type="entry name" value="ASMase/PPN1_MPP"/>
</dbReference>
<evidence type="ECO:0000259" key="14">
    <source>
        <dbReference type="Pfam" id="PF00149"/>
    </source>
</evidence>
<dbReference type="GO" id="GO:0005774">
    <property type="term" value="C:vacuolar membrane"/>
    <property type="evidence" value="ECO:0007669"/>
    <property type="project" value="UniProtKB-SubCell"/>
</dbReference>
<dbReference type="OrthoDB" id="348678at2759"/>
<dbReference type="EC" id="3.6.1.10" evidence="3"/>
<keyword evidence="5" id="KW-0926">Vacuole</keyword>
<evidence type="ECO:0000256" key="10">
    <source>
        <dbReference type="ARBA" id="ARBA00023136"/>
    </source>
</evidence>
<evidence type="ECO:0000256" key="1">
    <source>
        <dbReference type="ARBA" id="ARBA00004576"/>
    </source>
</evidence>
<evidence type="ECO:0000313" key="15">
    <source>
        <dbReference type="EMBL" id="RPB24461.1"/>
    </source>
</evidence>
<evidence type="ECO:0000256" key="12">
    <source>
        <dbReference type="SAM" id="MobiDB-lite"/>
    </source>
</evidence>
<dbReference type="GO" id="GO:0004309">
    <property type="term" value="F:exopolyphosphatase activity"/>
    <property type="evidence" value="ECO:0007669"/>
    <property type="project" value="TreeGrafter"/>
</dbReference>
<dbReference type="InParanoid" id="A0A3N4LUY9"/>
<proteinExistence type="inferred from homology"/>
<dbReference type="Proteomes" id="UP000267821">
    <property type="component" value="Unassembled WGS sequence"/>
</dbReference>
<evidence type="ECO:0000256" key="5">
    <source>
        <dbReference type="ARBA" id="ARBA00022554"/>
    </source>
</evidence>
<dbReference type="PIRSF" id="PIRSF027093">
    <property type="entry name" value="EndopolyPtase_N1"/>
    <property type="match status" value="1"/>
</dbReference>
<keyword evidence="9" id="KW-1133">Transmembrane helix</keyword>
<feature type="compositionally biased region" description="Basic residues" evidence="12">
    <location>
        <begin position="597"/>
        <end position="613"/>
    </location>
</feature>
<keyword evidence="10" id="KW-0472">Membrane</keyword>
<dbReference type="SUPFAM" id="SSF56300">
    <property type="entry name" value="Metallo-dependent phosphatases"/>
    <property type="match status" value="1"/>
</dbReference>
<reference evidence="15 16" key="1">
    <citation type="journal article" date="2018" name="Nat. Ecol. Evol.">
        <title>Pezizomycetes genomes reveal the molecular basis of ectomycorrhizal truffle lifestyle.</title>
        <authorList>
            <person name="Murat C."/>
            <person name="Payen T."/>
            <person name="Noel B."/>
            <person name="Kuo A."/>
            <person name="Morin E."/>
            <person name="Chen J."/>
            <person name="Kohler A."/>
            <person name="Krizsan K."/>
            <person name="Balestrini R."/>
            <person name="Da Silva C."/>
            <person name="Montanini B."/>
            <person name="Hainaut M."/>
            <person name="Levati E."/>
            <person name="Barry K.W."/>
            <person name="Belfiori B."/>
            <person name="Cichocki N."/>
            <person name="Clum A."/>
            <person name="Dockter R.B."/>
            <person name="Fauchery L."/>
            <person name="Guy J."/>
            <person name="Iotti M."/>
            <person name="Le Tacon F."/>
            <person name="Lindquist E.A."/>
            <person name="Lipzen A."/>
            <person name="Malagnac F."/>
            <person name="Mello A."/>
            <person name="Molinier V."/>
            <person name="Miyauchi S."/>
            <person name="Poulain J."/>
            <person name="Riccioni C."/>
            <person name="Rubini A."/>
            <person name="Sitrit Y."/>
            <person name="Splivallo R."/>
            <person name="Traeger S."/>
            <person name="Wang M."/>
            <person name="Zifcakova L."/>
            <person name="Wipf D."/>
            <person name="Zambonelli A."/>
            <person name="Paolocci F."/>
            <person name="Nowrousian M."/>
            <person name="Ottonello S."/>
            <person name="Baldrian P."/>
            <person name="Spatafora J.W."/>
            <person name="Henrissat B."/>
            <person name="Nagy L.G."/>
            <person name="Aury J.M."/>
            <person name="Wincker P."/>
            <person name="Grigoriev I.V."/>
            <person name="Bonfante P."/>
            <person name="Martin F.M."/>
        </authorList>
    </citation>
    <scope>NUCLEOTIDE SEQUENCE [LARGE SCALE GENOMIC DNA]</scope>
    <source>
        <strain evidence="15 16">ATCC MYA-4762</strain>
    </source>
</reference>
<dbReference type="FunCoup" id="A0A3N4LUY9">
    <property type="interactions" value="189"/>
</dbReference>
<feature type="region of interest" description="Disordered" evidence="12">
    <location>
        <begin position="595"/>
        <end position="629"/>
    </location>
</feature>
<dbReference type="PANTHER" id="PTHR10340">
    <property type="entry name" value="SPHINGOMYELIN PHOSPHODIESTERASE"/>
    <property type="match status" value="1"/>
</dbReference>
<keyword evidence="11" id="KW-0325">Glycoprotein</keyword>
<evidence type="ECO:0000256" key="7">
    <source>
        <dbReference type="ARBA" id="ARBA00022801"/>
    </source>
</evidence>
<keyword evidence="7" id="KW-0378">Hydrolase</keyword>
<dbReference type="EMBL" id="ML121541">
    <property type="protein sequence ID" value="RPB24461.1"/>
    <property type="molecule type" value="Genomic_DNA"/>
</dbReference>
<keyword evidence="6" id="KW-0812">Transmembrane</keyword>
<dbReference type="InterPro" id="IPR029052">
    <property type="entry name" value="Metallo-depent_PP-like"/>
</dbReference>
<dbReference type="STRING" id="1051890.A0A3N4LUY9"/>
<keyword evidence="13" id="KW-0732">Signal</keyword>
<keyword evidence="16" id="KW-1185">Reference proteome</keyword>
<dbReference type="PANTHER" id="PTHR10340:SF55">
    <property type="entry name" value="ENDOPOLYPHOSPHATASE"/>
    <property type="match status" value="1"/>
</dbReference>
<evidence type="ECO:0000313" key="16">
    <source>
        <dbReference type="Proteomes" id="UP000267821"/>
    </source>
</evidence>
<comment type="similarity">
    <text evidence="2">Belongs to the endopolyphosphatase PPN1 family.</text>
</comment>
<feature type="region of interest" description="Disordered" evidence="12">
    <location>
        <begin position="488"/>
        <end position="524"/>
    </location>
</feature>
<feature type="compositionally biased region" description="Basic residues" evidence="12">
    <location>
        <begin position="57"/>
        <end position="66"/>
    </location>
</feature>
<feature type="compositionally biased region" description="Pro residues" evidence="12">
    <location>
        <begin position="504"/>
        <end position="520"/>
    </location>
</feature>
<dbReference type="InterPro" id="IPR004843">
    <property type="entry name" value="Calcineurin-like_PHP"/>
</dbReference>
<feature type="domain" description="Calcineurin-like phosphoesterase" evidence="14">
    <location>
        <begin position="71"/>
        <end position="343"/>
    </location>
</feature>
<evidence type="ECO:0000256" key="13">
    <source>
        <dbReference type="SAM" id="SignalP"/>
    </source>
</evidence>
<dbReference type="AlphaFoldDB" id="A0A3N4LUY9"/>
<evidence type="ECO:0000256" key="2">
    <source>
        <dbReference type="ARBA" id="ARBA00010399"/>
    </source>
</evidence>
<gene>
    <name evidence="15" type="ORF">L211DRAFT_784952</name>
</gene>
<comment type="subcellular location">
    <subcellularLocation>
        <location evidence="1">Vacuole membrane</location>
        <topology evidence="1">Single-pass type II membrane protein</topology>
    </subcellularLocation>
</comment>
<feature type="region of interest" description="Disordered" evidence="12">
    <location>
        <begin position="39"/>
        <end position="66"/>
    </location>
</feature>
<accession>A0A3N4LUY9</accession>
<protein>
    <recommendedName>
        <fullName evidence="4">Endopolyphosphatase</fullName>
        <ecNumber evidence="3">3.6.1.10</ecNumber>
    </recommendedName>
</protein>
<feature type="signal peptide" evidence="13">
    <location>
        <begin position="1"/>
        <end position="24"/>
    </location>
</feature>
<evidence type="ECO:0000256" key="9">
    <source>
        <dbReference type="ARBA" id="ARBA00022989"/>
    </source>
</evidence>
<dbReference type="GO" id="GO:0008081">
    <property type="term" value="F:phosphoric diester hydrolase activity"/>
    <property type="evidence" value="ECO:0007669"/>
    <property type="project" value="TreeGrafter"/>
</dbReference>
<dbReference type="CDD" id="cd00842">
    <property type="entry name" value="MPP_ASMase"/>
    <property type="match status" value="1"/>
</dbReference>
<dbReference type="Pfam" id="PF00149">
    <property type="entry name" value="Metallophos"/>
    <property type="match status" value="1"/>
</dbReference>
<evidence type="ECO:0000256" key="3">
    <source>
        <dbReference type="ARBA" id="ARBA00012459"/>
    </source>
</evidence>
<evidence type="ECO:0000256" key="6">
    <source>
        <dbReference type="ARBA" id="ARBA00022692"/>
    </source>
</evidence>
<organism evidence="15 16">
    <name type="scientific">Terfezia boudieri ATCC MYA-4762</name>
    <dbReference type="NCBI Taxonomy" id="1051890"/>
    <lineage>
        <taxon>Eukaryota</taxon>
        <taxon>Fungi</taxon>
        <taxon>Dikarya</taxon>
        <taxon>Ascomycota</taxon>
        <taxon>Pezizomycotina</taxon>
        <taxon>Pezizomycetes</taxon>
        <taxon>Pezizales</taxon>
        <taxon>Pezizaceae</taxon>
        <taxon>Terfezia</taxon>
    </lineage>
</organism>
<sequence>MIDKRFLLLGVFLAVITVLDVVHASPSLVTQTILDGQSFPSHNSPILPPGSGTNKDRHGHSRTKKRKLHGRFLHITDLHPDNYYVPHASTSTPDDGGDGDFDTAGEYGAPASNCDSPHSLVNATFDWIKANLMNPNDDSMGIDFVVWTGDSARHDNDVQRPRTEREILSLNELMVEKMYQTFGNKEGLDDDDPANDFLVPVVPTLGNNDILPHNIFFPGPSALTREYLNLWKSFVPENQFHTFDRGAYFWKDVVPGNKNGENDQLEHGGLAVISLNTLYFFNSNSAVDGCNLPSEPGYQQMEWLRIQLELMRQTNMKAILIGHVPPARVPGWKKRSWDETCWRKYVLWSQRYRDVIAGSIYGHMNLDHFIVMDTKELERKHEPVKHKEADKTVYTASDHEPTFRINSAEDYLISLREGFSRLPHPGPPRGKARKNAPKGIDWNKKYIEDIGGEHGERFVVNVVGPSVIPNYFPTLRIVEYNITGVGTGFPSDDDIKKEKKPKKPIAPTPNPPSPTAPPGPAYSNQPFTLLGYTQLYANLTRINSGRNKAHPGTEKVDNEFRYEVEYDTRTDKKYGLKDMTVRSYLDLAHKIVDARKPYHKKKSKKGGKGKGKKKESAKGDIEENDMFDDNFDEADDEVEDVARKGRQHKGHLHRKGKKDRDRVFREFLNRAFVQTLSGSDLDDILGIESHIIDPIDDGDTDDHRRPLVSVSSMGTGRSRPLEFIQGVCREGEMTTEDELEVLHAMEKKLRMAWRGILHKEEQE</sequence>
<evidence type="ECO:0000256" key="8">
    <source>
        <dbReference type="ARBA" id="ARBA00022968"/>
    </source>
</evidence>
<evidence type="ECO:0000256" key="11">
    <source>
        <dbReference type="ARBA" id="ARBA00023180"/>
    </source>
</evidence>
<keyword evidence="8" id="KW-0735">Signal-anchor</keyword>